<evidence type="ECO:0000256" key="5">
    <source>
        <dbReference type="HAMAP-Rule" id="MF_00376"/>
    </source>
</evidence>
<evidence type="ECO:0000256" key="4">
    <source>
        <dbReference type="ARBA" id="ARBA00022993"/>
    </source>
</evidence>
<comment type="function">
    <text evidence="5">Catalyzes the phosphorylation of the 3'-hydroxyl group of dephosphocoenzyme A to form coenzyme A.</text>
</comment>
<dbReference type="RefSeq" id="WP_073121532.1">
    <property type="nucleotide sequence ID" value="NZ_BMEN01000004.1"/>
</dbReference>
<dbReference type="STRING" id="1195760.SAMN05444281_2252"/>
<dbReference type="Pfam" id="PF01121">
    <property type="entry name" value="CoaE"/>
    <property type="match status" value="1"/>
</dbReference>
<comment type="subcellular location">
    <subcellularLocation>
        <location evidence="5">Cytoplasm</location>
    </subcellularLocation>
</comment>
<dbReference type="EMBL" id="FQXQ01000004">
    <property type="protein sequence ID" value="SHH82927.1"/>
    <property type="molecule type" value="Genomic_DNA"/>
</dbReference>
<keyword evidence="5 7" id="KW-0418">Kinase</keyword>
<dbReference type="Proteomes" id="UP000184109">
    <property type="component" value="Unassembled WGS sequence"/>
</dbReference>
<evidence type="ECO:0000256" key="3">
    <source>
        <dbReference type="ARBA" id="ARBA00022840"/>
    </source>
</evidence>
<keyword evidence="4 5" id="KW-0173">Coenzyme A biosynthesis</keyword>
<feature type="binding site" evidence="5">
    <location>
        <begin position="10"/>
        <end position="15"/>
    </location>
    <ligand>
        <name>ATP</name>
        <dbReference type="ChEBI" id="CHEBI:30616"/>
    </ligand>
</feature>
<evidence type="ECO:0000256" key="1">
    <source>
        <dbReference type="ARBA" id="ARBA00009018"/>
    </source>
</evidence>
<organism evidence="7 8">
    <name type="scientific">Wenyingzhuangia marina</name>
    <dbReference type="NCBI Taxonomy" id="1195760"/>
    <lineage>
        <taxon>Bacteria</taxon>
        <taxon>Pseudomonadati</taxon>
        <taxon>Bacteroidota</taxon>
        <taxon>Flavobacteriia</taxon>
        <taxon>Flavobacteriales</taxon>
        <taxon>Flavobacteriaceae</taxon>
        <taxon>Wenyingzhuangia</taxon>
    </lineage>
</organism>
<comment type="pathway">
    <text evidence="5">Cofactor biosynthesis; coenzyme A biosynthesis; CoA from (R)-pantothenate: step 5/5.</text>
</comment>
<reference evidence="8" key="1">
    <citation type="submission" date="2016-11" db="EMBL/GenBank/DDBJ databases">
        <authorList>
            <person name="Varghese N."/>
            <person name="Submissions S."/>
        </authorList>
    </citation>
    <scope>NUCLEOTIDE SEQUENCE [LARGE SCALE GENOMIC DNA]</scope>
    <source>
        <strain evidence="8">DSM 100572</strain>
    </source>
</reference>
<dbReference type="AlphaFoldDB" id="A0A1M5W628"/>
<evidence type="ECO:0000256" key="2">
    <source>
        <dbReference type="ARBA" id="ARBA00022741"/>
    </source>
</evidence>
<keyword evidence="2 5" id="KW-0547">Nucleotide-binding</keyword>
<gene>
    <name evidence="5" type="primary">coaE</name>
    <name evidence="7" type="ORF">SAMN05444281_2252</name>
</gene>
<proteinExistence type="inferred from homology"/>
<dbReference type="InterPro" id="IPR001977">
    <property type="entry name" value="Depp_CoAkinase"/>
</dbReference>
<evidence type="ECO:0000313" key="7">
    <source>
        <dbReference type="EMBL" id="SHH82927.1"/>
    </source>
</evidence>
<sequence length="195" mass="22216">MIVGLTGGIGSGKSTALKMFESLGVPVYQADVEAKKIMVHSNEVKESIIHLLGVESYHNNELNRTYIAQKVFNNKKLLTALNTIVHPAVHKHFQEFVAKQKAPYLVYENAILYENKSEHLCDKVIVVAAELEDRISRVMKRDKVDRETVLSRMNNQWSQEDKIKKADFVIHNSDLEKLAKEVAALHYQLLKMSEV</sequence>
<dbReference type="GO" id="GO:0005524">
    <property type="term" value="F:ATP binding"/>
    <property type="evidence" value="ECO:0007669"/>
    <property type="project" value="UniProtKB-UniRule"/>
</dbReference>
<keyword evidence="3 5" id="KW-0067">ATP-binding</keyword>
<dbReference type="CDD" id="cd02022">
    <property type="entry name" value="DPCK"/>
    <property type="match status" value="1"/>
</dbReference>
<dbReference type="GO" id="GO:0015937">
    <property type="term" value="P:coenzyme A biosynthetic process"/>
    <property type="evidence" value="ECO:0007669"/>
    <property type="project" value="UniProtKB-UniRule"/>
</dbReference>
<dbReference type="EC" id="2.7.1.24" evidence="5 6"/>
<dbReference type="GO" id="GO:0004140">
    <property type="term" value="F:dephospho-CoA kinase activity"/>
    <property type="evidence" value="ECO:0007669"/>
    <property type="project" value="UniProtKB-UniRule"/>
</dbReference>
<keyword evidence="5" id="KW-0808">Transferase</keyword>
<dbReference type="SUPFAM" id="SSF52540">
    <property type="entry name" value="P-loop containing nucleoside triphosphate hydrolases"/>
    <property type="match status" value="1"/>
</dbReference>
<dbReference type="PROSITE" id="PS51219">
    <property type="entry name" value="DPCK"/>
    <property type="match status" value="1"/>
</dbReference>
<dbReference type="NCBIfam" id="TIGR00152">
    <property type="entry name" value="dephospho-CoA kinase"/>
    <property type="match status" value="1"/>
</dbReference>
<dbReference type="UniPathway" id="UPA00241">
    <property type="reaction ID" value="UER00356"/>
</dbReference>
<dbReference type="InterPro" id="IPR027417">
    <property type="entry name" value="P-loop_NTPase"/>
</dbReference>
<keyword evidence="8" id="KW-1185">Reference proteome</keyword>
<dbReference type="PANTHER" id="PTHR10695:SF46">
    <property type="entry name" value="BIFUNCTIONAL COENZYME A SYNTHASE-RELATED"/>
    <property type="match status" value="1"/>
</dbReference>
<dbReference type="OrthoDB" id="9812943at2"/>
<dbReference type="PANTHER" id="PTHR10695">
    <property type="entry name" value="DEPHOSPHO-COA KINASE-RELATED"/>
    <property type="match status" value="1"/>
</dbReference>
<comment type="similarity">
    <text evidence="1 5">Belongs to the CoaE family.</text>
</comment>
<accession>A0A1M5W628</accession>
<protein>
    <recommendedName>
        <fullName evidence="5 6">Dephospho-CoA kinase</fullName>
        <ecNumber evidence="5 6">2.7.1.24</ecNumber>
    </recommendedName>
    <alternativeName>
        <fullName evidence="5">Dephosphocoenzyme A kinase</fullName>
    </alternativeName>
</protein>
<dbReference type="GO" id="GO:0005737">
    <property type="term" value="C:cytoplasm"/>
    <property type="evidence" value="ECO:0007669"/>
    <property type="project" value="UniProtKB-SubCell"/>
</dbReference>
<evidence type="ECO:0000313" key="8">
    <source>
        <dbReference type="Proteomes" id="UP000184109"/>
    </source>
</evidence>
<evidence type="ECO:0000256" key="6">
    <source>
        <dbReference type="NCBIfam" id="TIGR00152"/>
    </source>
</evidence>
<comment type="catalytic activity">
    <reaction evidence="5">
        <text>3'-dephospho-CoA + ATP = ADP + CoA + H(+)</text>
        <dbReference type="Rhea" id="RHEA:18245"/>
        <dbReference type="ChEBI" id="CHEBI:15378"/>
        <dbReference type="ChEBI" id="CHEBI:30616"/>
        <dbReference type="ChEBI" id="CHEBI:57287"/>
        <dbReference type="ChEBI" id="CHEBI:57328"/>
        <dbReference type="ChEBI" id="CHEBI:456216"/>
        <dbReference type="EC" id="2.7.1.24"/>
    </reaction>
</comment>
<dbReference type="HAMAP" id="MF_00376">
    <property type="entry name" value="Dephospho_CoA_kinase"/>
    <property type="match status" value="1"/>
</dbReference>
<name>A0A1M5W628_9FLAO</name>
<keyword evidence="5" id="KW-0963">Cytoplasm</keyword>
<dbReference type="Gene3D" id="3.40.50.300">
    <property type="entry name" value="P-loop containing nucleotide triphosphate hydrolases"/>
    <property type="match status" value="1"/>
</dbReference>